<reference evidence="2 3" key="1">
    <citation type="submission" date="2016-05" db="EMBL/GenBank/DDBJ databases">
        <title>A degradative enzymes factory behind the ericoid mycorrhizal symbiosis.</title>
        <authorList>
            <consortium name="DOE Joint Genome Institute"/>
            <person name="Martino E."/>
            <person name="Morin E."/>
            <person name="Grelet G."/>
            <person name="Kuo A."/>
            <person name="Kohler A."/>
            <person name="Daghino S."/>
            <person name="Barry K."/>
            <person name="Choi C."/>
            <person name="Cichocki N."/>
            <person name="Clum A."/>
            <person name="Copeland A."/>
            <person name="Hainaut M."/>
            <person name="Haridas S."/>
            <person name="Labutti K."/>
            <person name="Lindquist E."/>
            <person name="Lipzen A."/>
            <person name="Khouja H.-R."/>
            <person name="Murat C."/>
            <person name="Ohm R."/>
            <person name="Olson A."/>
            <person name="Spatafora J."/>
            <person name="Veneault-Fourrey C."/>
            <person name="Henrissat B."/>
            <person name="Grigoriev I."/>
            <person name="Martin F."/>
            <person name="Perotto S."/>
        </authorList>
    </citation>
    <scope>NUCLEOTIDE SEQUENCE [LARGE SCALE GENOMIC DNA]</scope>
    <source>
        <strain evidence="2 3">UAMH 7357</strain>
    </source>
</reference>
<dbReference type="EMBL" id="KZ613508">
    <property type="protein sequence ID" value="PMD16064.1"/>
    <property type="molecule type" value="Genomic_DNA"/>
</dbReference>
<accession>A0A2J6PPW5</accession>
<organism evidence="2 3">
    <name type="scientific">Hyaloscypha hepaticicola</name>
    <dbReference type="NCBI Taxonomy" id="2082293"/>
    <lineage>
        <taxon>Eukaryota</taxon>
        <taxon>Fungi</taxon>
        <taxon>Dikarya</taxon>
        <taxon>Ascomycota</taxon>
        <taxon>Pezizomycotina</taxon>
        <taxon>Leotiomycetes</taxon>
        <taxon>Helotiales</taxon>
        <taxon>Hyaloscyphaceae</taxon>
        <taxon>Hyaloscypha</taxon>
    </lineage>
</organism>
<dbReference type="AlphaFoldDB" id="A0A2J6PPW5"/>
<evidence type="ECO:0000313" key="2">
    <source>
        <dbReference type="EMBL" id="PMD16064.1"/>
    </source>
</evidence>
<dbReference type="Proteomes" id="UP000235672">
    <property type="component" value="Unassembled WGS sequence"/>
</dbReference>
<protein>
    <submittedName>
        <fullName evidence="2">Uncharacterized protein</fullName>
    </submittedName>
</protein>
<keyword evidence="1" id="KW-0472">Membrane</keyword>
<keyword evidence="1" id="KW-1133">Transmembrane helix</keyword>
<name>A0A2J6PPW5_9HELO</name>
<feature type="transmembrane region" description="Helical" evidence="1">
    <location>
        <begin position="6"/>
        <end position="28"/>
    </location>
</feature>
<sequence>MLQTLPIALIALTCVILLVGVAALLNVAMKKPDGIGASHSVSTQQLPTSLFMIKKTYQTTTSACGRHLLILCITAFVASELASEYTMESANQATNFRYQSTSIEDT</sequence>
<evidence type="ECO:0000256" key="1">
    <source>
        <dbReference type="SAM" id="Phobius"/>
    </source>
</evidence>
<evidence type="ECO:0000313" key="3">
    <source>
        <dbReference type="Proteomes" id="UP000235672"/>
    </source>
</evidence>
<gene>
    <name evidence="2" type="ORF">NA56DRAFT_709151</name>
</gene>
<keyword evidence="3" id="KW-1185">Reference proteome</keyword>
<proteinExistence type="predicted"/>
<keyword evidence="1" id="KW-0812">Transmembrane</keyword>